<organism evidence="11 12">
    <name type="scientific">candidate division MSBL1 archaeon SCGC-AAA259E19</name>
    <dbReference type="NCBI Taxonomy" id="1698264"/>
    <lineage>
        <taxon>Archaea</taxon>
        <taxon>Methanobacteriati</taxon>
        <taxon>Methanobacteriota</taxon>
        <taxon>candidate division MSBL1</taxon>
    </lineage>
</organism>
<name>A0A133UIR9_9EURY</name>
<gene>
    <name evidence="11" type="ORF">AKJ65_05410</name>
</gene>
<feature type="domain" description="Glycosyl hydrolase family 4 C-terminal" evidence="10">
    <location>
        <begin position="209"/>
        <end position="434"/>
    </location>
</feature>
<evidence type="ECO:0000256" key="8">
    <source>
        <dbReference type="ARBA" id="ARBA00023277"/>
    </source>
</evidence>
<keyword evidence="12" id="KW-1185">Reference proteome</keyword>
<keyword evidence="9" id="KW-0326">Glycosidase</keyword>
<evidence type="ECO:0000256" key="6">
    <source>
        <dbReference type="ARBA" id="ARBA00023027"/>
    </source>
</evidence>
<evidence type="ECO:0000256" key="3">
    <source>
        <dbReference type="ARBA" id="ARBA00010141"/>
    </source>
</evidence>
<dbReference type="PRINTS" id="PR00732">
    <property type="entry name" value="GLHYDRLASE4"/>
</dbReference>
<evidence type="ECO:0000256" key="2">
    <source>
        <dbReference type="ARBA" id="ARBA00001936"/>
    </source>
</evidence>
<dbReference type="PANTHER" id="PTHR32092:SF2">
    <property type="entry name" value="ALPHA-GALACTURONIDASE"/>
    <property type="match status" value="1"/>
</dbReference>
<keyword evidence="4" id="KW-0479">Metal-binding</keyword>
<dbReference type="GO" id="GO:0046872">
    <property type="term" value="F:metal ion binding"/>
    <property type="evidence" value="ECO:0007669"/>
    <property type="project" value="UniProtKB-KW"/>
</dbReference>
<dbReference type="SUPFAM" id="SSF56327">
    <property type="entry name" value="LDH C-terminal domain-like"/>
    <property type="match status" value="1"/>
</dbReference>
<comment type="similarity">
    <text evidence="3">Belongs to the glycosyl hydrolase 4 family.</text>
</comment>
<evidence type="ECO:0000313" key="11">
    <source>
        <dbReference type="EMBL" id="KXA94098.1"/>
    </source>
</evidence>
<keyword evidence="6" id="KW-0520">NAD</keyword>
<evidence type="ECO:0000313" key="12">
    <source>
        <dbReference type="Proteomes" id="UP000070284"/>
    </source>
</evidence>
<dbReference type="GO" id="GO:0005975">
    <property type="term" value="P:carbohydrate metabolic process"/>
    <property type="evidence" value="ECO:0007669"/>
    <property type="project" value="InterPro"/>
</dbReference>
<dbReference type="PATRIC" id="fig|1698264.3.peg.1947"/>
<sequence>MKRNSKKLKIGYIGGGSRGWAHTFINDLAQCEDLSGEVFLYDIDYEAAKRNEKFGNWVQSLNEAVGSWEYRAVKERKKALDDADFVILSIQPGPIEHMAKDIDIPQKYGIYDTVCDTVGPGGTVRAMRTIPIYRDFARAIRKHCPDAWTINYTNPMTVCTRTLYEEFPRIKAFGCCHEVFGTQSFLASLVRKYWDVEEEPSRDEIDVNVKGINHFTWIDRAEWRGRDLFPLLDRHVTEEGVVREFETEEMKEESYFVDNFQVTYELYKRFGILPAAGDRHLVEFVPWFLEDVDDPESLHRWGIRLTPNEYRLERWREAPKKFHKQMEGEEEFEFIDSGEEGIDQMKALLGLGDMKTNVNLPNQGQMPEMPEGAVVETNAYFSQNQISPVTAGKLPRQVRNMILTHVYNQETLVEAGFKGDVDLAFQAFLNDPLVNLDTERARELFEEMVRETQDFLDDWNLKDSETLK</sequence>
<keyword evidence="5 11" id="KW-0378">Hydrolase</keyword>
<dbReference type="InterPro" id="IPR015955">
    <property type="entry name" value="Lactate_DH/Glyco_Ohase_4_C"/>
</dbReference>
<evidence type="ECO:0000256" key="7">
    <source>
        <dbReference type="ARBA" id="ARBA00023211"/>
    </source>
</evidence>
<comment type="cofactor">
    <cofactor evidence="1">
        <name>NAD(+)</name>
        <dbReference type="ChEBI" id="CHEBI:57540"/>
    </cofactor>
</comment>
<evidence type="ECO:0000259" key="10">
    <source>
        <dbReference type="Pfam" id="PF11975"/>
    </source>
</evidence>
<evidence type="ECO:0000256" key="5">
    <source>
        <dbReference type="ARBA" id="ARBA00022801"/>
    </source>
</evidence>
<dbReference type="GO" id="GO:0016616">
    <property type="term" value="F:oxidoreductase activity, acting on the CH-OH group of donors, NAD or NADP as acceptor"/>
    <property type="evidence" value="ECO:0007669"/>
    <property type="project" value="InterPro"/>
</dbReference>
<dbReference type="InterPro" id="IPR022616">
    <property type="entry name" value="Glyco_hydro_4_C"/>
</dbReference>
<dbReference type="Proteomes" id="UP000070284">
    <property type="component" value="Unassembled WGS sequence"/>
</dbReference>
<dbReference type="PANTHER" id="PTHR32092">
    <property type="entry name" value="6-PHOSPHO-BETA-GLUCOSIDASE-RELATED"/>
    <property type="match status" value="1"/>
</dbReference>
<evidence type="ECO:0000256" key="9">
    <source>
        <dbReference type="ARBA" id="ARBA00023295"/>
    </source>
</evidence>
<dbReference type="InterPro" id="IPR053715">
    <property type="entry name" value="GH4_Enzyme_sf"/>
</dbReference>
<protein>
    <submittedName>
        <fullName evidence="11">Glycoside hydrolase family 4</fullName>
    </submittedName>
</protein>
<evidence type="ECO:0000256" key="1">
    <source>
        <dbReference type="ARBA" id="ARBA00001911"/>
    </source>
</evidence>
<dbReference type="Pfam" id="PF11975">
    <property type="entry name" value="Glyco_hydro_4C"/>
    <property type="match status" value="1"/>
</dbReference>
<comment type="caution">
    <text evidence="11">The sequence shown here is derived from an EMBL/GenBank/DDBJ whole genome shotgun (WGS) entry which is preliminary data.</text>
</comment>
<comment type="cofactor">
    <cofactor evidence="2">
        <name>Mn(2+)</name>
        <dbReference type="ChEBI" id="CHEBI:29035"/>
    </cofactor>
</comment>
<dbReference type="InterPro" id="IPR001088">
    <property type="entry name" value="Glyco_hydro_4"/>
</dbReference>
<dbReference type="EMBL" id="LHXO01000083">
    <property type="protein sequence ID" value="KXA94098.1"/>
    <property type="molecule type" value="Genomic_DNA"/>
</dbReference>
<dbReference type="SUPFAM" id="SSF51735">
    <property type="entry name" value="NAD(P)-binding Rossmann-fold domains"/>
    <property type="match status" value="1"/>
</dbReference>
<keyword evidence="8" id="KW-0119">Carbohydrate metabolism</keyword>
<dbReference type="InterPro" id="IPR036291">
    <property type="entry name" value="NAD(P)-bd_dom_sf"/>
</dbReference>
<dbReference type="AlphaFoldDB" id="A0A133UIR9"/>
<keyword evidence="7" id="KW-0464">Manganese</keyword>
<dbReference type="Gene3D" id="3.90.1820.10">
    <property type="entry name" value="AglA-like glucosidase"/>
    <property type="match status" value="1"/>
</dbReference>
<dbReference type="Pfam" id="PF02056">
    <property type="entry name" value="Glyco_hydro_4"/>
    <property type="match status" value="1"/>
</dbReference>
<dbReference type="GO" id="GO:0004553">
    <property type="term" value="F:hydrolase activity, hydrolyzing O-glycosyl compounds"/>
    <property type="evidence" value="ECO:0007669"/>
    <property type="project" value="InterPro"/>
</dbReference>
<evidence type="ECO:0000256" key="4">
    <source>
        <dbReference type="ARBA" id="ARBA00022723"/>
    </source>
</evidence>
<proteinExistence type="inferred from homology"/>
<accession>A0A133UIR9</accession>
<reference evidence="11 12" key="1">
    <citation type="journal article" date="2016" name="Sci. Rep.">
        <title>Metabolic traits of an uncultured archaeal lineage -MSBL1- from brine pools of the Red Sea.</title>
        <authorList>
            <person name="Mwirichia R."/>
            <person name="Alam I."/>
            <person name="Rashid M."/>
            <person name="Vinu M."/>
            <person name="Ba-Alawi W."/>
            <person name="Anthony Kamau A."/>
            <person name="Kamanda Ngugi D."/>
            <person name="Goker M."/>
            <person name="Klenk H.P."/>
            <person name="Bajic V."/>
            <person name="Stingl U."/>
        </authorList>
    </citation>
    <scope>NUCLEOTIDE SEQUENCE [LARGE SCALE GENOMIC DNA]</scope>
    <source>
        <strain evidence="11">SCGC-AAA259E19</strain>
    </source>
</reference>